<reference evidence="3" key="1">
    <citation type="submission" date="2024-01" db="EMBL/GenBank/DDBJ databases">
        <authorList>
            <person name="Webb A."/>
        </authorList>
    </citation>
    <scope>NUCLEOTIDE SEQUENCE</scope>
    <source>
        <strain evidence="3">Pm1</strain>
    </source>
</reference>
<accession>A0AAV1VE69</accession>
<organism evidence="3 4">
    <name type="scientific">Peronospora matthiolae</name>
    <dbReference type="NCBI Taxonomy" id="2874970"/>
    <lineage>
        <taxon>Eukaryota</taxon>
        <taxon>Sar</taxon>
        <taxon>Stramenopiles</taxon>
        <taxon>Oomycota</taxon>
        <taxon>Peronosporomycetes</taxon>
        <taxon>Peronosporales</taxon>
        <taxon>Peronosporaceae</taxon>
        <taxon>Peronospora</taxon>
    </lineage>
</organism>
<dbReference type="Pfam" id="PF25597">
    <property type="entry name" value="SH3_retrovirus"/>
    <property type="match status" value="1"/>
</dbReference>
<feature type="compositionally biased region" description="Basic and acidic residues" evidence="1">
    <location>
        <begin position="109"/>
        <end position="122"/>
    </location>
</feature>
<dbReference type="AlphaFoldDB" id="A0AAV1VE69"/>
<evidence type="ECO:0000256" key="1">
    <source>
        <dbReference type="SAM" id="MobiDB-lite"/>
    </source>
</evidence>
<name>A0AAV1VE69_9STRA</name>
<proteinExistence type="predicted"/>
<sequence length="183" mass="20789">MRLFGSLCYAHVAKAKRAKLDDSGVRCLLLGYSKQHKTYRLLNASTGDVVISRSATSAEHAIVKASRNITPDGIDFWMTKIMCKSLQTQQWMMKFTPQHPEVQVSPMSTRDRPNDLLDPSQRDNRVHRGVTVNQSHMCVQCERNRRLLATSRSFQTLQRGVFNLDDYEAGYDAQYCLSADDDG</sequence>
<comment type="caution">
    <text evidence="3">The sequence shown here is derived from an EMBL/GenBank/DDBJ whole genome shotgun (WGS) entry which is preliminary data.</text>
</comment>
<gene>
    <name evidence="3" type="ORF">PM001_LOCUS30280</name>
</gene>
<evidence type="ECO:0000313" key="3">
    <source>
        <dbReference type="EMBL" id="CAK7945130.1"/>
    </source>
</evidence>
<evidence type="ECO:0000313" key="4">
    <source>
        <dbReference type="Proteomes" id="UP001162060"/>
    </source>
</evidence>
<dbReference type="Proteomes" id="UP001162060">
    <property type="component" value="Unassembled WGS sequence"/>
</dbReference>
<dbReference type="EMBL" id="CAKLBY020000312">
    <property type="protein sequence ID" value="CAK7945130.1"/>
    <property type="molecule type" value="Genomic_DNA"/>
</dbReference>
<dbReference type="InterPro" id="IPR057670">
    <property type="entry name" value="SH3_retrovirus"/>
</dbReference>
<feature type="domain" description="Retroviral polymerase SH3-like" evidence="2">
    <location>
        <begin position="6"/>
        <end position="65"/>
    </location>
</feature>
<feature type="region of interest" description="Disordered" evidence="1">
    <location>
        <begin position="100"/>
        <end position="122"/>
    </location>
</feature>
<protein>
    <recommendedName>
        <fullName evidence="2">Retroviral polymerase SH3-like domain-containing protein</fullName>
    </recommendedName>
</protein>
<evidence type="ECO:0000259" key="2">
    <source>
        <dbReference type="Pfam" id="PF25597"/>
    </source>
</evidence>